<protein>
    <recommendedName>
        <fullName evidence="3">Gliding motility-associated C-terminal domain-containing protein</fullName>
    </recommendedName>
</protein>
<gene>
    <name evidence="1" type="ORF">CW751_13690</name>
</gene>
<evidence type="ECO:0000313" key="2">
    <source>
        <dbReference type="Proteomes" id="UP000236654"/>
    </source>
</evidence>
<dbReference type="EMBL" id="PJNI01000020">
    <property type="protein sequence ID" value="PKR79687.1"/>
    <property type="molecule type" value="Genomic_DNA"/>
</dbReference>
<keyword evidence="2" id="KW-1185">Reference proteome</keyword>
<proteinExistence type="predicted"/>
<evidence type="ECO:0008006" key="3">
    <source>
        <dbReference type="Google" id="ProtNLM"/>
    </source>
</evidence>
<comment type="caution">
    <text evidence="1">The sequence shown here is derived from an EMBL/GenBank/DDBJ whole genome shotgun (WGS) entry which is preliminary data.</text>
</comment>
<dbReference type="AlphaFoldDB" id="A0A2I0QZF6"/>
<name>A0A2I0QZF6_9FLAO</name>
<dbReference type="Pfam" id="PF13585">
    <property type="entry name" value="CHU_C"/>
    <property type="match status" value="1"/>
</dbReference>
<evidence type="ECO:0000313" key="1">
    <source>
        <dbReference type="EMBL" id="PKR79687.1"/>
    </source>
</evidence>
<dbReference type="NCBIfam" id="TIGR04131">
    <property type="entry name" value="Bac_Flav_CTERM"/>
    <property type="match status" value="1"/>
</dbReference>
<reference evidence="1 2" key="1">
    <citation type="submission" date="2017-12" db="EMBL/GenBank/DDBJ databases">
        <title>The draft genome sequence of Brumimicrobium saltpan LHR20.</title>
        <authorList>
            <person name="Do Z.-J."/>
            <person name="Luo H.-R."/>
        </authorList>
    </citation>
    <scope>NUCLEOTIDE SEQUENCE [LARGE SCALE GENOMIC DNA]</scope>
    <source>
        <strain evidence="1 2">LHR20</strain>
    </source>
</reference>
<dbReference type="Proteomes" id="UP000236654">
    <property type="component" value="Unassembled WGS sequence"/>
</dbReference>
<accession>A0A2I0QZF6</accession>
<dbReference type="InterPro" id="IPR026341">
    <property type="entry name" value="T9SS_type_B"/>
</dbReference>
<sequence>MRVLLFIVILTFVHKLSIAQDITLVNSELTVQSGAVITIQGGVKAESNGRIDNSGEIQIRNDIENNSGGVLFTNQNAGEVLLYGNNQEILGIDSTVFYNLYFSGNTLDEKSFLTSASILNELDINNQILETNVNKVYLLNPSLNSLFVDQGFISSNTLGGYFVRATNSSNEYLFPTGATNLSPNHRVVLITPDDNSTNLFQVRLSNIGSSMDNSGTSASGATGPFDINLKTNDLGEINNAYYHNIHQLSGNSSAEIKLFWNVTDGNFKTIAQWRGTQFYDALADLELDNYFNLDRALSIKNYTQIQDDVFALADVNIEINIPNGVSANNDGINDLFYIESLEYYPNNSLTIFNRWGDEVFSAQPYENDWSGQSNVQGAIGGDDLPAGTYYYLFKPDDESEVLKGFIEFKKK</sequence>
<organism evidence="1 2">
    <name type="scientific">Brumimicrobium salinarum</name>
    <dbReference type="NCBI Taxonomy" id="2058658"/>
    <lineage>
        <taxon>Bacteria</taxon>
        <taxon>Pseudomonadati</taxon>
        <taxon>Bacteroidota</taxon>
        <taxon>Flavobacteriia</taxon>
        <taxon>Flavobacteriales</taxon>
        <taxon>Crocinitomicaceae</taxon>
        <taxon>Brumimicrobium</taxon>
    </lineage>
</organism>